<dbReference type="RefSeq" id="WP_114044141.1">
    <property type="nucleotide sequence ID" value="NZ_CP025198.1"/>
</dbReference>
<dbReference type="NCBIfam" id="TIGR03491">
    <property type="entry name" value="TM0106 family RecB-like putative nuclease"/>
    <property type="match status" value="1"/>
</dbReference>
<keyword evidence="3" id="KW-1185">Reference proteome</keyword>
<sequence length="596" mass="65464">MSAGSRPILLDSWAARSCPVKTQNAFDPSISLPAGDDAPGCESEAELFAAPAAFNQDVCGRLATAIGAVDLRRSDAGRRAATSRALDDAAPVVIAPLLAASASGHRKGSPDALVQAGRTADGRPGYLPVHITPHPVLERHHTHAEFTWLSPLDDASPLTAALSTEQTFRSGRQGPLLQAAHFWRLLDDLGLLPAPDFPGLAGRRLAGLIGTDTLDPADSPVASWLDLDHRFIRTYSRTAASGWRRRSVLDRYDHEHAFRVAVAAHAASPDRPAGRPMVSPIMVRECESCQWWSVCRPRLDADDLSVRISKAPLDVREIAALRRLGIRTVDDLAAADLDTVLPGYLPQVQHRPEPERRIRLAARRARLIRDGVALERNDDEPILLPSSRLEIDLDIETSPDDRVYLWGLWVDDPDARLASSTSHSGPYYLSFSSFDELDDVTEATLAAEAVEWLDEAVRAVPDCLIVHYSDYERVHLRRFARNFSRPGSPTHSPDAAARAGHLLDSGHFLDLFTVMRRHFFGTAGLGLKAVAQAGPGFRWRDPEPGGLNSQTWWSRAVGDPDPDVRRESAERVLRYNEDDVRATHALRAWLRGLSSS</sequence>
<reference evidence="2 3" key="1">
    <citation type="submission" date="2017-12" db="EMBL/GenBank/DDBJ databases">
        <title>The whole genome sequence of the Acidipropionibacterium virtanenii sp. nov. type strain JS278.</title>
        <authorList>
            <person name="Laine P."/>
            <person name="Deptula P."/>
            <person name="Varmanen P."/>
            <person name="Auvinen P."/>
        </authorList>
    </citation>
    <scope>NUCLEOTIDE SEQUENCE [LARGE SCALE GENOMIC DNA]</scope>
    <source>
        <strain evidence="2 3">JS278</strain>
    </source>
</reference>
<dbReference type="KEGG" id="acij:JS278_00877"/>
<dbReference type="Pfam" id="PF13482">
    <property type="entry name" value="RNase_H_2"/>
    <property type="match status" value="1"/>
</dbReference>
<dbReference type="OrthoDB" id="3274988at2"/>
<gene>
    <name evidence="2" type="ORF">JS278_00877</name>
</gene>
<dbReference type="InterPro" id="IPR038720">
    <property type="entry name" value="YprB_RNase_H-like_dom"/>
</dbReference>
<dbReference type="InterPro" id="IPR019993">
    <property type="entry name" value="RecB_nuclease_TM0106_put"/>
</dbReference>
<protein>
    <recommendedName>
        <fullName evidence="1">YprB ribonuclease H-like domain-containing protein</fullName>
    </recommendedName>
</protein>
<dbReference type="AlphaFoldDB" id="A0A344US16"/>
<dbReference type="EMBL" id="CP025198">
    <property type="protein sequence ID" value="AXE38064.1"/>
    <property type="molecule type" value="Genomic_DNA"/>
</dbReference>
<dbReference type="InterPro" id="IPR012337">
    <property type="entry name" value="RNaseH-like_sf"/>
</dbReference>
<accession>A0A344US16</accession>
<organism evidence="2 3">
    <name type="scientific">Acidipropionibacterium virtanenii</name>
    <dbReference type="NCBI Taxonomy" id="2057246"/>
    <lineage>
        <taxon>Bacteria</taxon>
        <taxon>Bacillati</taxon>
        <taxon>Actinomycetota</taxon>
        <taxon>Actinomycetes</taxon>
        <taxon>Propionibacteriales</taxon>
        <taxon>Propionibacteriaceae</taxon>
        <taxon>Acidipropionibacterium</taxon>
    </lineage>
</organism>
<name>A0A344US16_9ACTN</name>
<evidence type="ECO:0000313" key="3">
    <source>
        <dbReference type="Proteomes" id="UP000251995"/>
    </source>
</evidence>
<evidence type="ECO:0000259" key="1">
    <source>
        <dbReference type="Pfam" id="PF13482"/>
    </source>
</evidence>
<proteinExistence type="predicted"/>
<dbReference type="Proteomes" id="UP000251995">
    <property type="component" value="Chromosome"/>
</dbReference>
<feature type="domain" description="YprB ribonuclease H-like" evidence="1">
    <location>
        <begin position="445"/>
        <end position="590"/>
    </location>
</feature>
<dbReference type="SUPFAM" id="SSF53098">
    <property type="entry name" value="Ribonuclease H-like"/>
    <property type="match status" value="1"/>
</dbReference>
<evidence type="ECO:0000313" key="2">
    <source>
        <dbReference type="EMBL" id="AXE38064.1"/>
    </source>
</evidence>